<sequence>MKQPWLWVALILLATLGSKQCTPSAPVTLIEKQTSDTVTLTRIDTVVVERPVPVRVVETRTDTLLLYRPQDTIRVPVPIRQYSFRDSLYALDVSGYHVTLDRLEVYPQTVYKTITHTTERTLTNRKRWGIGLQAGYGYHFNTGRLSPYVGIGVQYHLWQF</sequence>
<dbReference type="AlphaFoldDB" id="A0A9D1TXS6"/>
<proteinExistence type="predicted"/>
<feature type="domain" description="DUF6808" evidence="2">
    <location>
        <begin position="71"/>
        <end position="158"/>
    </location>
</feature>
<evidence type="ECO:0000313" key="4">
    <source>
        <dbReference type="Proteomes" id="UP000823926"/>
    </source>
</evidence>
<reference evidence="3" key="2">
    <citation type="submission" date="2021-04" db="EMBL/GenBank/DDBJ databases">
        <authorList>
            <person name="Gilroy R."/>
        </authorList>
    </citation>
    <scope>NUCLEOTIDE SEQUENCE</scope>
    <source>
        <strain evidence="3">ChiBcec15-1070</strain>
    </source>
</reference>
<keyword evidence="1" id="KW-0732">Signal</keyword>
<dbReference type="Pfam" id="PF20647">
    <property type="entry name" value="DUF6808"/>
    <property type="match status" value="1"/>
</dbReference>
<name>A0A9D1TXS6_9BACT</name>
<dbReference type="InterPro" id="IPR049214">
    <property type="entry name" value="DUF6808"/>
</dbReference>
<evidence type="ECO:0000256" key="1">
    <source>
        <dbReference type="SAM" id="SignalP"/>
    </source>
</evidence>
<feature type="chain" id="PRO_5038385502" description="DUF6808 domain-containing protein" evidence="1">
    <location>
        <begin position="21"/>
        <end position="160"/>
    </location>
</feature>
<evidence type="ECO:0000259" key="2">
    <source>
        <dbReference type="Pfam" id="PF20647"/>
    </source>
</evidence>
<dbReference type="Proteomes" id="UP000823926">
    <property type="component" value="Unassembled WGS sequence"/>
</dbReference>
<reference evidence="3" key="1">
    <citation type="journal article" date="2021" name="PeerJ">
        <title>Extensive microbial diversity within the chicken gut microbiome revealed by metagenomics and culture.</title>
        <authorList>
            <person name="Gilroy R."/>
            <person name="Ravi A."/>
            <person name="Getino M."/>
            <person name="Pursley I."/>
            <person name="Horton D.L."/>
            <person name="Alikhan N.F."/>
            <person name="Baker D."/>
            <person name="Gharbi K."/>
            <person name="Hall N."/>
            <person name="Watson M."/>
            <person name="Adriaenssens E.M."/>
            <person name="Foster-Nyarko E."/>
            <person name="Jarju S."/>
            <person name="Secka A."/>
            <person name="Antonio M."/>
            <person name="Oren A."/>
            <person name="Chaudhuri R.R."/>
            <person name="La Ragione R."/>
            <person name="Hildebrand F."/>
            <person name="Pallen M.J."/>
        </authorList>
    </citation>
    <scope>NUCLEOTIDE SEQUENCE</scope>
    <source>
        <strain evidence="3">ChiBcec15-1070</strain>
    </source>
</reference>
<accession>A0A9D1TXS6</accession>
<evidence type="ECO:0000313" key="3">
    <source>
        <dbReference type="EMBL" id="HIW10352.1"/>
    </source>
</evidence>
<comment type="caution">
    <text evidence="3">The sequence shown here is derived from an EMBL/GenBank/DDBJ whole genome shotgun (WGS) entry which is preliminary data.</text>
</comment>
<gene>
    <name evidence="3" type="ORF">H9888_02515</name>
</gene>
<organism evidence="3 4">
    <name type="scientific">Candidatus Rikenella faecigallinarum</name>
    <dbReference type="NCBI Taxonomy" id="2838745"/>
    <lineage>
        <taxon>Bacteria</taxon>
        <taxon>Pseudomonadati</taxon>
        <taxon>Bacteroidota</taxon>
        <taxon>Bacteroidia</taxon>
        <taxon>Bacteroidales</taxon>
        <taxon>Rikenellaceae</taxon>
        <taxon>Rikenella</taxon>
    </lineage>
</organism>
<dbReference type="EMBL" id="DXHL01000013">
    <property type="protein sequence ID" value="HIW10352.1"/>
    <property type="molecule type" value="Genomic_DNA"/>
</dbReference>
<protein>
    <recommendedName>
        <fullName evidence="2">DUF6808 domain-containing protein</fullName>
    </recommendedName>
</protein>
<feature type="signal peptide" evidence="1">
    <location>
        <begin position="1"/>
        <end position="20"/>
    </location>
</feature>